<sequence length="216" mass="24014">MLIEAEVLLKFINDMTPEALNNWLNKLVPRNQFKIESCLRGLVQDHNRRVDLLNQHIGFAVRERATLQQLGRVLFCGERDPDEDPVCARIRDNADLQQLYEGIMAAGYEEEVESLSRVNVNAEAGKQVLSMILAKHHYFTAPPSSLPRLRAQLNAATAPPTDIVDLCSDSDDDDDIGDGDNRVRDREMTEQPPSTYASDDGVREKAGQAVAADAAV</sequence>
<keyword evidence="3" id="KW-1185">Reference proteome</keyword>
<reference evidence="4" key="2">
    <citation type="submission" date="2025-04" db="UniProtKB">
        <authorList>
            <consortium name="RefSeq"/>
        </authorList>
    </citation>
    <scope>IDENTIFICATION</scope>
    <source>
        <tissue evidence="4">Whole body</tissue>
    </source>
</reference>
<dbReference type="AlphaFoldDB" id="A0A2S2QJC1"/>
<name>A0A2S2QJC1_9HEMI</name>
<evidence type="ECO:0000313" key="3">
    <source>
        <dbReference type="Proteomes" id="UP000694846"/>
    </source>
</evidence>
<feature type="compositionally biased region" description="Basic and acidic residues" evidence="1">
    <location>
        <begin position="179"/>
        <end position="189"/>
    </location>
</feature>
<feature type="compositionally biased region" description="Low complexity" evidence="1">
    <location>
        <begin position="207"/>
        <end position="216"/>
    </location>
</feature>
<feature type="region of interest" description="Disordered" evidence="1">
    <location>
        <begin position="162"/>
        <end position="216"/>
    </location>
</feature>
<reference evidence="2" key="1">
    <citation type="submission" date="2018-04" db="EMBL/GenBank/DDBJ databases">
        <title>Transcriptome assembly of Sipha flava.</title>
        <authorList>
            <person name="Scully E.D."/>
            <person name="Geib S.M."/>
            <person name="Palmer N.A."/>
            <person name="Koch K."/>
            <person name="Bradshaw J."/>
            <person name="Heng-Moss T."/>
            <person name="Sarath G."/>
        </authorList>
    </citation>
    <scope>NUCLEOTIDE SEQUENCE</scope>
</reference>
<feature type="compositionally biased region" description="Acidic residues" evidence="1">
    <location>
        <begin position="168"/>
        <end position="178"/>
    </location>
</feature>
<accession>A0A2S2QJC1</accession>
<proteinExistence type="predicted"/>
<dbReference type="RefSeq" id="XP_025414686.1">
    <property type="nucleotide sequence ID" value="XM_025558901.1"/>
</dbReference>
<dbReference type="EMBL" id="GGMS01008590">
    <property type="protein sequence ID" value="MBY77793.1"/>
    <property type="molecule type" value="Transcribed_RNA"/>
</dbReference>
<gene>
    <name evidence="4" type="primary">LOC112686551</name>
    <name evidence="2" type="ORF">g.816</name>
</gene>
<protein>
    <submittedName>
        <fullName evidence="4">Uncharacterized protein LOC112686551</fullName>
    </submittedName>
</protein>
<dbReference type="GeneID" id="112686551"/>
<evidence type="ECO:0000313" key="4">
    <source>
        <dbReference type="RefSeq" id="XP_025414686.1"/>
    </source>
</evidence>
<evidence type="ECO:0000313" key="2">
    <source>
        <dbReference type="EMBL" id="MBY77793.1"/>
    </source>
</evidence>
<dbReference type="Proteomes" id="UP000694846">
    <property type="component" value="Unplaced"/>
</dbReference>
<dbReference type="OrthoDB" id="10398995at2759"/>
<organism evidence="2">
    <name type="scientific">Sipha flava</name>
    <name type="common">yellow sugarcane aphid</name>
    <dbReference type="NCBI Taxonomy" id="143950"/>
    <lineage>
        <taxon>Eukaryota</taxon>
        <taxon>Metazoa</taxon>
        <taxon>Ecdysozoa</taxon>
        <taxon>Arthropoda</taxon>
        <taxon>Hexapoda</taxon>
        <taxon>Insecta</taxon>
        <taxon>Pterygota</taxon>
        <taxon>Neoptera</taxon>
        <taxon>Paraneoptera</taxon>
        <taxon>Hemiptera</taxon>
        <taxon>Sternorrhyncha</taxon>
        <taxon>Aphidomorpha</taxon>
        <taxon>Aphidoidea</taxon>
        <taxon>Aphididae</taxon>
        <taxon>Sipha</taxon>
    </lineage>
</organism>
<evidence type="ECO:0000256" key="1">
    <source>
        <dbReference type="SAM" id="MobiDB-lite"/>
    </source>
</evidence>